<dbReference type="SUPFAM" id="SSF53098">
    <property type="entry name" value="Ribonuclease H-like"/>
    <property type="match status" value="1"/>
</dbReference>
<gene>
    <name evidence="2" type="ORF">LCGC14_2075940</name>
</gene>
<comment type="caution">
    <text evidence="2">The sequence shown here is derived from an EMBL/GenBank/DDBJ whole genome shotgun (WGS) entry which is preliminary data.</text>
</comment>
<dbReference type="NCBIfam" id="NF033516">
    <property type="entry name" value="transpos_IS3"/>
    <property type="match status" value="1"/>
</dbReference>
<dbReference type="PANTHER" id="PTHR46889:SF7">
    <property type="entry name" value="TRANSPOSASE FOR INSERTION SEQUENCE ELEMENT IS904"/>
    <property type="match status" value="1"/>
</dbReference>
<dbReference type="GO" id="GO:0015074">
    <property type="term" value="P:DNA integration"/>
    <property type="evidence" value="ECO:0007669"/>
    <property type="project" value="InterPro"/>
</dbReference>
<dbReference type="InterPro" id="IPR001584">
    <property type="entry name" value="Integrase_cat-core"/>
</dbReference>
<dbReference type="PANTHER" id="PTHR46889">
    <property type="entry name" value="TRANSPOSASE INSF FOR INSERTION SEQUENCE IS3B-RELATED"/>
    <property type="match status" value="1"/>
</dbReference>
<proteinExistence type="predicted"/>
<dbReference type="GO" id="GO:0003676">
    <property type="term" value="F:nucleic acid binding"/>
    <property type="evidence" value="ECO:0007669"/>
    <property type="project" value="InterPro"/>
</dbReference>
<evidence type="ECO:0000313" key="2">
    <source>
        <dbReference type="EMBL" id="KKL73335.1"/>
    </source>
</evidence>
<feature type="domain" description="Integrase catalytic" evidence="1">
    <location>
        <begin position="85"/>
        <end position="258"/>
    </location>
</feature>
<name>A0A0F9GVE1_9ZZZZ</name>
<dbReference type="Pfam" id="PF13276">
    <property type="entry name" value="HTH_21"/>
    <property type="match status" value="1"/>
</dbReference>
<organism evidence="2">
    <name type="scientific">marine sediment metagenome</name>
    <dbReference type="NCBI Taxonomy" id="412755"/>
    <lineage>
        <taxon>unclassified sequences</taxon>
        <taxon>metagenomes</taxon>
        <taxon>ecological metagenomes</taxon>
    </lineage>
</organism>
<dbReference type="InterPro" id="IPR050900">
    <property type="entry name" value="Transposase_IS3/IS150/IS904"/>
</dbReference>
<evidence type="ECO:0000259" key="1">
    <source>
        <dbReference type="PROSITE" id="PS50994"/>
    </source>
</evidence>
<sequence length="273" mass="31697">MGISRSSYYYRKSPVKQHQDADLRDRIENIVAEWPQYGYRRVTAQLRREGLRINHKRVQRVMRESLLPRKIKKKFTATTDSKHECRVYPNLLGNAVVTGINQAWVSDITYIRILRGFVYLAVILDLYSRKVIGWAISTRLNTELSKAALGMALEARKPAMGCIHHSDRGLQYAAKDYVELLLAAGLRISMSRKGNPYDNAWAESFMKTLKCEEVYLWDYESFADVKRRVPYFIEEVYNERRLHSALGYRPPNEFESMANSSQTVQKQAMACVQ</sequence>
<dbReference type="Gene3D" id="3.30.420.10">
    <property type="entry name" value="Ribonuclease H-like superfamily/Ribonuclease H"/>
    <property type="match status" value="1"/>
</dbReference>
<accession>A0A0F9GVE1</accession>
<dbReference type="PROSITE" id="PS50994">
    <property type="entry name" value="INTEGRASE"/>
    <property type="match status" value="1"/>
</dbReference>
<dbReference type="InterPro" id="IPR048020">
    <property type="entry name" value="Transpos_IS3"/>
</dbReference>
<dbReference type="InterPro" id="IPR036397">
    <property type="entry name" value="RNaseH_sf"/>
</dbReference>
<dbReference type="InterPro" id="IPR012337">
    <property type="entry name" value="RNaseH-like_sf"/>
</dbReference>
<reference evidence="2" key="1">
    <citation type="journal article" date="2015" name="Nature">
        <title>Complex archaea that bridge the gap between prokaryotes and eukaryotes.</title>
        <authorList>
            <person name="Spang A."/>
            <person name="Saw J.H."/>
            <person name="Jorgensen S.L."/>
            <person name="Zaremba-Niedzwiedzka K."/>
            <person name="Martijn J."/>
            <person name="Lind A.E."/>
            <person name="van Eijk R."/>
            <person name="Schleper C."/>
            <person name="Guy L."/>
            <person name="Ettema T.J."/>
        </authorList>
    </citation>
    <scope>NUCLEOTIDE SEQUENCE</scope>
</reference>
<dbReference type="InterPro" id="IPR025948">
    <property type="entry name" value="HTH-like_dom"/>
</dbReference>
<dbReference type="Pfam" id="PF00665">
    <property type="entry name" value="rve"/>
    <property type="match status" value="1"/>
</dbReference>
<protein>
    <recommendedName>
        <fullName evidence="1">Integrase catalytic domain-containing protein</fullName>
    </recommendedName>
</protein>
<dbReference type="EMBL" id="LAZR01024991">
    <property type="protein sequence ID" value="KKL73335.1"/>
    <property type="molecule type" value="Genomic_DNA"/>
</dbReference>
<dbReference type="AlphaFoldDB" id="A0A0F9GVE1"/>